<name>A0A6G3XCS5_9ACTN</name>
<feature type="non-terminal residue" evidence="1">
    <location>
        <position position="45"/>
    </location>
</feature>
<dbReference type="Gene3D" id="3.90.226.10">
    <property type="entry name" value="2-enoyl-CoA Hydratase, Chain A, domain 1"/>
    <property type="match status" value="1"/>
</dbReference>
<proteinExistence type="predicted"/>
<dbReference type="SUPFAM" id="SSF52096">
    <property type="entry name" value="ClpP/crotonase"/>
    <property type="match status" value="1"/>
</dbReference>
<dbReference type="InterPro" id="IPR029045">
    <property type="entry name" value="ClpP/crotonase-like_dom_sf"/>
</dbReference>
<accession>A0A6G3XCS5</accession>
<comment type="caution">
    <text evidence="1">The sequence shown here is derived from an EMBL/GenBank/DDBJ whole genome shotgun (WGS) entry which is preliminary data.</text>
</comment>
<protein>
    <submittedName>
        <fullName evidence="1">Enoyl-CoA hydratase</fullName>
        <ecNumber evidence="1">4.2.1.17</ecNumber>
    </submittedName>
</protein>
<gene>
    <name evidence="1" type="ORF">G3M58_54575</name>
</gene>
<dbReference type="EC" id="4.2.1.17" evidence="1"/>
<evidence type="ECO:0000313" key="1">
    <source>
        <dbReference type="EMBL" id="NEE15477.1"/>
    </source>
</evidence>
<dbReference type="EMBL" id="JAAGMN010005604">
    <property type="protein sequence ID" value="NEE15477.1"/>
    <property type="molecule type" value="Genomic_DNA"/>
</dbReference>
<keyword evidence="1" id="KW-0456">Lyase</keyword>
<reference evidence="1" key="1">
    <citation type="submission" date="2020-01" db="EMBL/GenBank/DDBJ databases">
        <title>Insect and environment-associated Actinomycetes.</title>
        <authorList>
            <person name="Currrie C."/>
            <person name="Chevrette M."/>
            <person name="Carlson C."/>
            <person name="Stubbendieck R."/>
            <person name="Wendt-Pienkowski E."/>
        </authorList>
    </citation>
    <scope>NUCLEOTIDE SEQUENCE</scope>
    <source>
        <strain evidence="1">SID7499</strain>
    </source>
</reference>
<organism evidence="1">
    <name type="scientific">Streptomyces sp. SID7499</name>
    <dbReference type="NCBI Taxonomy" id="2706086"/>
    <lineage>
        <taxon>Bacteria</taxon>
        <taxon>Bacillati</taxon>
        <taxon>Actinomycetota</taxon>
        <taxon>Actinomycetes</taxon>
        <taxon>Kitasatosporales</taxon>
        <taxon>Streptomycetaceae</taxon>
        <taxon>Streptomyces</taxon>
    </lineage>
</organism>
<sequence>MSPFPSSAPSTEEWRHLRLTRDDGVVTVTFARPEKLNALTFGAYA</sequence>
<dbReference type="GO" id="GO:0004300">
    <property type="term" value="F:enoyl-CoA hydratase activity"/>
    <property type="evidence" value="ECO:0007669"/>
    <property type="project" value="UniProtKB-EC"/>
</dbReference>
<dbReference type="AlphaFoldDB" id="A0A6G3XCS5"/>